<protein>
    <recommendedName>
        <fullName evidence="4">HNH endonuclease</fullName>
    </recommendedName>
</protein>
<comment type="caution">
    <text evidence="2">The sequence shown here is derived from an EMBL/GenBank/DDBJ whole genome shotgun (WGS) entry which is preliminary data.</text>
</comment>
<keyword evidence="3" id="KW-1185">Reference proteome</keyword>
<evidence type="ECO:0000313" key="2">
    <source>
        <dbReference type="EMBL" id="GIJ59111.1"/>
    </source>
</evidence>
<dbReference type="EMBL" id="BOPG01000044">
    <property type="protein sequence ID" value="GIJ59111.1"/>
    <property type="molecule type" value="Genomic_DNA"/>
</dbReference>
<proteinExistence type="predicted"/>
<gene>
    <name evidence="2" type="ORF">Vau01_066270</name>
</gene>
<name>A0A8J4E2M4_9ACTN</name>
<feature type="region of interest" description="Disordered" evidence="1">
    <location>
        <begin position="1"/>
        <end position="24"/>
    </location>
</feature>
<evidence type="ECO:0000256" key="1">
    <source>
        <dbReference type="SAM" id="MobiDB-lite"/>
    </source>
</evidence>
<evidence type="ECO:0008006" key="4">
    <source>
        <dbReference type="Google" id="ProtNLM"/>
    </source>
</evidence>
<sequence>MNQENGAVTKGSAGSDKPIEHRVPTPGTVRQLYGTAFACAKPGCRADLYTVNTDTGQHVLNSHVAHIHARSEGGPRWNPAMSEADNRDVGNLLLLCFPHAWEIDQVPDEYPAEMLRAWKRDQLADFERAQRNWQISDEEAREAVAPFDLGAVVERISAVVPFNPRMRSRIETWQLAIRRGHAMRVSRLTPLVPAERRPAVLAWMAAREDPLVEVPAGQVRVLVGRLGAGKSEQALRWWGQAVQVAANSPDTEIPLLLPARHITAGLESAIASELGGDPSGRCQVVIDDLDSVPLRDAARLLAEARQLVHTWPAVSVLATARPGILVPEEEKILVEPWPAQRGAELAKLALGDDIPWQLWNTEIAGLLTSPLTALGLAMRVHAGRDLKVSRAQLLADLATMVIDSQSHEVADGTWQDLARLAVRILGQSQPVTATSFGPLPLVRRLTTTGLVVGDGTELTFALPVFEQYFGSEALRMGLADVETIAAASSFPRWRYALAFAVSTAIDQDQERLVGGLARVNPAAAFWVLDEIADGSADRTHDGPSDEAIAALIGSRDPTGELTDEPDLAIRAGQWLRGAEQALLTGLGPLAESLARHRDGRLVQWGTWLQNGHMTLARSRDQLPPPDVIKLSKIWPSLGRWHRIEGIRFPTSDFGRWLRAQKALQEQLQTVIRRRTLPVPRTSRLARERLYLLAEFVYNSGAARRRRTIDLAELRDTVAAWMDRVNRSVRSTWQGTGRSVDSDDIRWLAAQLAMEDGDTLLPIWPEGDQPETGRWIWQTYSRELTLTQATDIVREALIGYRQLAETSFPAFGDALGLYSMLPVRVEGLVRRPVNDENASMIEMIVSLNPDRDAQRSDVPSVDLRLVPDDGDAFWTFSQQRRTAARTTFGQSPLQNLDLPLGHTCPATSLAYRWLVQDLAGVGWIKDHHGLLD</sequence>
<dbReference type="Proteomes" id="UP000612585">
    <property type="component" value="Unassembled WGS sequence"/>
</dbReference>
<dbReference type="AlphaFoldDB" id="A0A8J4E2M4"/>
<organism evidence="2 3">
    <name type="scientific">Virgisporangium aurantiacum</name>
    <dbReference type="NCBI Taxonomy" id="175570"/>
    <lineage>
        <taxon>Bacteria</taxon>
        <taxon>Bacillati</taxon>
        <taxon>Actinomycetota</taxon>
        <taxon>Actinomycetes</taxon>
        <taxon>Micromonosporales</taxon>
        <taxon>Micromonosporaceae</taxon>
        <taxon>Virgisporangium</taxon>
    </lineage>
</organism>
<evidence type="ECO:0000313" key="3">
    <source>
        <dbReference type="Proteomes" id="UP000612585"/>
    </source>
</evidence>
<accession>A0A8J4E2M4</accession>
<reference evidence="2" key="1">
    <citation type="submission" date="2021-01" db="EMBL/GenBank/DDBJ databases">
        <title>Whole genome shotgun sequence of Virgisporangium aurantiacum NBRC 16421.</title>
        <authorList>
            <person name="Komaki H."/>
            <person name="Tamura T."/>
        </authorList>
    </citation>
    <scope>NUCLEOTIDE SEQUENCE</scope>
    <source>
        <strain evidence="2">NBRC 16421</strain>
    </source>
</reference>